<proteinExistence type="predicted"/>
<feature type="compositionally biased region" description="Polar residues" evidence="1">
    <location>
        <begin position="150"/>
        <end position="165"/>
    </location>
</feature>
<reference evidence="2" key="1">
    <citation type="journal article" date="2020" name="Stud. Mycol.">
        <title>101 Dothideomycetes genomes: a test case for predicting lifestyles and emergence of pathogens.</title>
        <authorList>
            <person name="Haridas S."/>
            <person name="Albert R."/>
            <person name="Binder M."/>
            <person name="Bloem J."/>
            <person name="Labutti K."/>
            <person name="Salamov A."/>
            <person name="Andreopoulos B."/>
            <person name="Baker S."/>
            <person name="Barry K."/>
            <person name="Bills G."/>
            <person name="Bluhm B."/>
            <person name="Cannon C."/>
            <person name="Castanera R."/>
            <person name="Culley D."/>
            <person name="Daum C."/>
            <person name="Ezra D."/>
            <person name="Gonzalez J."/>
            <person name="Henrissat B."/>
            <person name="Kuo A."/>
            <person name="Liang C."/>
            <person name="Lipzen A."/>
            <person name="Lutzoni F."/>
            <person name="Magnuson J."/>
            <person name="Mondo S."/>
            <person name="Nolan M."/>
            <person name="Ohm R."/>
            <person name="Pangilinan J."/>
            <person name="Park H.-J."/>
            <person name="Ramirez L."/>
            <person name="Alfaro M."/>
            <person name="Sun H."/>
            <person name="Tritt A."/>
            <person name="Yoshinaga Y."/>
            <person name="Zwiers L.-H."/>
            <person name="Turgeon B."/>
            <person name="Goodwin S."/>
            <person name="Spatafora J."/>
            <person name="Crous P."/>
            <person name="Grigoriev I."/>
        </authorList>
    </citation>
    <scope>NUCLEOTIDE SEQUENCE</scope>
    <source>
        <strain evidence="2">CBS 125425</strain>
    </source>
</reference>
<accession>A0A9P4RCL2</accession>
<evidence type="ECO:0000313" key="2">
    <source>
        <dbReference type="EMBL" id="KAF2741146.1"/>
    </source>
</evidence>
<organism evidence="2 3">
    <name type="scientific">Polyplosphaeria fusca</name>
    <dbReference type="NCBI Taxonomy" id="682080"/>
    <lineage>
        <taxon>Eukaryota</taxon>
        <taxon>Fungi</taxon>
        <taxon>Dikarya</taxon>
        <taxon>Ascomycota</taxon>
        <taxon>Pezizomycotina</taxon>
        <taxon>Dothideomycetes</taxon>
        <taxon>Pleosporomycetidae</taxon>
        <taxon>Pleosporales</taxon>
        <taxon>Tetraplosphaeriaceae</taxon>
        <taxon>Polyplosphaeria</taxon>
    </lineage>
</organism>
<comment type="caution">
    <text evidence="2">The sequence shown here is derived from an EMBL/GenBank/DDBJ whole genome shotgun (WGS) entry which is preliminary data.</text>
</comment>
<evidence type="ECO:0000313" key="3">
    <source>
        <dbReference type="Proteomes" id="UP000799444"/>
    </source>
</evidence>
<feature type="region of interest" description="Disordered" evidence="1">
    <location>
        <begin position="117"/>
        <end position="165"/>
    </location>
</feature>
<sequence length="165" mass="17649">MASRHRGATELAAGLLGCSLFAARRALMTRSPSLASHFLPTTESVSWASPSPPSPQSPRRRSKWPMADRVFSAPPASRTEWPSIDSSQFAEDATDADDCRRRCPAAKANSRKLALALRGAESTSEHSLVRGSRQTSTTHPPSSLSLAAAQHNTPWCRSGNPAVTA</sequence>
<protein>
    <submittedName>
        <fullName evidence="2">Uncharacterized protein</fullName>
    </submittedName>
</protein>
<evidence type="ECO:0000256" key="1">
    <source>
        <dbReference type="SAM" id="MobiDB-lite"/>
    </source>
</evidence>
<keyword evidence="3" id="KW-1185">Reference proteome</keyword>
<dbReference type="AlphaFoldDB" id="A0A9P4RCL2"/>
<name>A0A9P4RCL2_9PLEO</name>
<feature type="compositionally biased region" description="Low complexity" evidence="1">
    <location>
        <begin position="135"/>
        <end position="146"/>
    </location>
</feature>
<gene>
    <name evidence="2" type="ORF">EJ04DRAFT_518321</name>
</gene>
<feature type="region of interest" description="Disordered" evidence="1">
    <location>
        <begin position="42"/>
        <end position="98"/>
    </location>
</feature>
<dbReference type="EMBL" id="ML996098">
    <property type="protein sequence ID" value="KAF2741146.1"/>
    <property type="molecule type" value="Genomic_DNA"/>
</dbReference>
<dbReference type="Proteomes" id="UP000799444">
    <property type="component" value="Unassembled WGS sequence"/>
</dbReference>